<dbReference type="EMBL" id="BMAW01068505">
    <property type="protein sequence ID" value="GFT64827.1"/>
    <property type="molecule type" value="Genomic_DNA"/>
</dbReference>
<name>A0A8X6PHC3_NEPPI</name>
<comment type="caution">
    <text evidence="1">The sequence shown here is derived from an EMBL/GenBank/DDBJ whole genome shotgun (WGS) entry which is preliminary data.</text>
</comment>
<proteinExistence type="predicted"/>
<dbReference type="AlphaFoldDB" id="A0A8X6PHC3"/>
<dbReference type="Proteomes" id="UP000887013">
    <property type="component" value="Unassembled WGS sequence"/>
</dbReference>
<sequence>MALGAVPDSFHYSLLCCRLRASKVAFVGIIVLVPLFSWSRCGSSADESTLEAAASCSNITVYRKTTPQVSLNQRLCQKKDQPRVTG</sequence>
<gene>
    <name evidence="1" type="ORF">NPIL_82601</name>
</gene>
<protein>
    <submittedName>
        <fullName evidence="1">Uncharacterized protein</fullName>
    </submittedName>
</protein>
<evidence type="ECO:0000313" key="1">
    <source>
        <dbReference type="EMBL" id="GFT64827.1"/>
    </source>
</evidence>
<accession>A0A8X6PHC3</accession>
<evidence type="ECO:0000313" key="2">
    <source>
        <dbReference type="Proteomes" id="UP000887013"/>
    </source>
</evidence>
<organism evidence="1 2">
    <name type="scientific">Nephila pilipes</name>
    <name type="common">Giant wood spider</name>
    <name type="synonym">Nephila maculata</name>
    <dbReference type="NCBI Taxonomy" id="299642"/>
    <lineage>
        <taxon>Eukaryota</taxon>
        <taxon>Metazoa</taxon>
        <taxon>Ecdysozoa</taxon>
        <taxon>Arthropoda</taxon>
        <taxon>Chelicerata</taxon>
        <taxon>Arachnida</taxon>
        <taxon>Araneae</taxon>
        <taxon>Araneomorphae</taxon>
        <taxon>Entelegynae</taxon>
        <taxon>Araneoidea</taxon>
        <taxon>Nephilidae</taxon>
        <taxon>Nephila</taxon>
    </lineage>
</organism>
<keyword evidence="2" id="KW-1185">Reference proteome</keyword>
<reference evidence="1" key="1">
    <citation type="submission" date="2020-08" db="EMBL/GenBank/DDBJ databases">
        <title>Multicomponent nature underlies the extraordinary mechanical properties of spider dragline silk.</title>
        <authorList>
            <person name="Kono N."/>
            <person name="Nakamura H."/>
            <person name="Mori M."/>
            <person name="Yoshida Y."/>
            <person name="Ohtoshi R."/>
            <person name="Malay A.D."/>
            <person name="Moran D.A.P."/>
            <person name="Tomita M."/>
            <person name="Numata K."/>
            <person name="Arakawa K."/>
        </authorList>
    </citation>
    <scope>NUCLEOTIDE SEQUENCE</scope>
</reference>